<dbReference type="PANTHER" id="PTHR47500:SF1">
    <property type="entry name" value="SPERMATOGENESIS-ASSOCIATED PROTEIN 21"/>
    <property type="match status" value="1"/>
</dbReference>
<gene>
    <name evidence="2" type="ORF">rCG_31071</name>
</gene>
<evidence type="ECO:0000313" key="3">
    <source>
        <dbReference type="Proteomes" id="UP000234681"/>
    </source>
</evidence>
<dbReference type="Proteomes" id="UP000234681">
    <property type="component" value="Chromosome 5"/>
</dbReference>
<evidence type="ECO:0000256" key="1">
    <source>
        <dbReference type="SAM" id="MobiDB-lite"/>
    </source>
</evidence>
<name>A6ITR4_RAT</name>
<dbReference type="InterPro" id="IPR043520">
    <property type="entry name" value="SPT21"/>
</dbReference>
<dbReference type="PANTHER" id="PTHR47500">
    <property type="entry name" value="EF-HAND CALCIUM-BINDING DOMAIN-CONTAINING PROTEIN"/>
    <property type="match status" value="1"/>
</dbReference>
<feature type="compositionally biased region" description="Basic and acidic residues" evidence="1">
    <location>
        <begin position="162"/>
        <end position="171"/>
    </location>
</feature>
<reference evidence="3" key="1">
    <citation type="submission" date="2005-09" db="EMBL/GenBank/DDBJ databases">
        <authorList>
            <person name="Mural R.J."/>
            <person name="Li P.W."/>
            <person name="Adams M.D."/>
            <person name="Amanatides P.G."/>
            <person name="Baden-Tillson H."/>
            <person name="Barnstead M."/>
            <person name="Chin S.H."/>
            <person name="Dew I."/>
            <person name="Evans C.A."/>
            <person name="Ferriera S."/>
            <person name="Flanigan M."/>
            <person name="Fosler C."/>
            <person name="Glodek A."/>
            <person name="Gu Z."/>
            <person name="Holt R.A."/>
            <person name="Jennings D."/>
            <person name="Kraft C.L."/>
            <person name="Lu F."/>
            <person name="Nguyen T."/>
            <person name="Nusskern D.R."/>
            <person name="Pfannkoch C.M."/>
            <person name="Sitter C."/>
            <person name="Sutton G.G."/>
            <person name="Venter J.C."/>
            <person name="Wang Z."/>
            <person name="Woodage T."/>
            <person name="Zheng X.H."/>
            <person name="Zhong F."/>
        </authorList>
    </citation>
    <scope>NUCLEOTIDE SEQUENCE [LARGE SCALE GENOMIC DNA]</scope>
    <source>
        <strain>BN</strain>
        <strain evidence="3">Sprague-Dawley</strain>
    </source>
</reference>
<protein>
    <submittedName>
        <fullName evidence="2">RCG31071</fullName>
    </submittedName>
</protein>
<dbReference type="GO" id="GO:0005509">
    <property type="term" value="F:calcium ion binding"/>
    <property type="evidence" value="ECO:0007669"/>
    <property type="project" value="InterPro"/>
</dbReference>
<sequence>MIPEQNVLMDMSPPNPYTLFFEILSLLVEMLALPEVALEEITNYYQKKLKEGSSKAREMETAMGGIRQRKKIPYSSQQVENLEVPERRVLRILSRLKQQNYAANLQSPYAQVPCIPLCPRLDKKAVRRKQASHNHSVLDQCVPTSLGPDLHGFFLQPGQQGSREHSSDSRKWLSSVPARTH</sequence>
<organism evidence="2 3">
    <name type="scientific">Rattus norvegicus</name>
    <name type="common">Rat</name>
    <dbReference type="NCBI Taxonomy" id="10116"/>
    <lineage>
        <taxon>Eukaryota</taxon>
        <taxon>Metazoa</taxon>
        <taxon>Chordata</taxon>
        <taxon>Craniata</taxon>
        <taxon>Vertebrata</taxon>
        <taxon>Euteleostomi</taxon>
        <taxon>Mammalia</taxon>
        <taxon>Eutheria</taxon>
        <taxon>Euarchontoglires</taxon>
        <taxon>Glires</taxon>
        <taxon>Rodentia</taxon>
        <taxon>Myomorpha</taxon>
        <taxon>Muroidea</taxon>
        <taxon>Muridae</taxon>
        <taxon>Murinae</taxon>
        <taxon>Rattus</taxon>
    </lineage>
</organism>
<proteinExistence type="predicted"/>
<dbReference type="AlphaFoldDB" id="A6ITR4"/>
<feature type="region of interest" description="Disordered" evidence="1">
    <location>
        <begin position="152"/>
        <end position="181"/>
    </location>
</feature>
<dbReference type="EMBL" id="CH473968">
    <property type="protein sequence ID" value="EDL80965.1"/>
    <property type="molecule type" value="Genomic_DNA"/>
</dbReference>
<evidence type="ECO:0000313" key="2">
    <source>
        <dbReference type="EMBL" id="EDL80965.1"/>
    </source>
</evidence>
<accession>A6ITR4</accession>